<reference evidence="3 4" key="1">
    <citation type="journal article" date="2019" name="Int. J. Syst. Evol. Microbiol.">
        <title>The Global Catalogue of Microorganisms (GCM) 10K type strain sequencing project: providing services to taxonomists for standard genome sequencing and annotation.</title>
        <authorList>
            <consortium name="The Broad Institute Genomics Platform"/>
            <consortium name="The Broad Institute Genome Sequencing Center for Infectious Disease"/>
            <person name="Wu L."/>
            <person name="Ma J."/>
        </authorList>
    </citation>
    <scope>NUCLEOTIDE SEQUENCE [LARGE SCALE GENOMIC DNA]</scope>
    <source>
        <strain evidence="3 4">JCM 16227</strain>
    </source>
</reference>
<protein>
    <submittedName>
        <fullName evidence="3">Uncharacterized protein</fullName>
    </submittedName>
</protein>
<feature type="transmembrane region" description="Helical" evidence="2">
    <location>
        <begin position="125"/>
        <end position="147"/>
    </location>
</feature>
<feature type="transmembrane region" description="Helical" evidence="2">
    <location>
        <begin position="82"/>
        <end position="105"/>
    </location>
</feature>
<dbReference type="Pfam" id="PF19877">
    <property type="entry name" value="DUF6350"/>
    <property type="match status" value="1"/>
</dbReference>
<dbReference type="Proteomes" id="UP001501170">
    <property type="component" value="Unassembled WGS sequence"/>
</dbReference>
<accession>A0ABN3H236</accession>
<keyword evidence="4" id="KW-1185">Reference proteome</keyword>
<comment type="caution">
    <text evidence="3">The sequence shown here is derived from an EMBL/GenBank/DDBJ whole genome shotgun (WGS) entry which is preliminary data.</text>
</comment>
<feature type="transmembrane region" description="Helical" evidence="2">
    <location>
        <begin position="240"/>
        <end position="261"/>
    </location>
</feature>
<keyword evidence="2" id="KW-1133">Transmembrane helix</keyword>
<evidence type="ECO:0000313" key="4">
    <source>
        <dbReference type="Proteomes" id="UP001501170"/>
    </source>
</evidence>
<keyword evidence="2" id="KW-0472">Membrane</keyword>
<feature type="compositionally biased region" description="Acidic residues" evidence="1">
    <location>
        <begin position="428"/>
        <end position="453"/>
    </location>
</feature>
<keyword evidence="2" id="KW-0812">Transmembrane</keyword>
<feature type="region of interest" description="Disordered" evidence="1">
    <location>
        <begin position="413"/>
        <end position="479"/>
    </location>
</feature>
<proteinExistence type="predicted"/>
<dbReference type="RefSeq" id="WP_278126323.1">
    <property type="nucleotide sequence ID" value="NZ_BAAARB010000001.1"/>
</dbReference>
<feature type="transmembrane region" description="Helical" evidence="2">
    <location>
        <begin position="202"/>
        <end position="228"/>
    </location>
</feature>
<feature type="transmembrane region" description="Helical" evidence="2">
    <location>
        <begin position="367"/>
        <end position="389"/>
    </location>
</feature>
<feature type="transmembrane region" description="Helical" evidence="2">
    <location>
        <begin position="44"/>
        <end position="70"/>
    </location>
</feature>
<name>A0ABN3H236_9ACTN</name>
<dbReference type="InterPro" id="IPR045931">
    <property type="entry name" value="DUF6350"/>
</dbReference>
<feature type="transmembrane region" description="Helical" evidence="2">
    <location>
        <begin position="332"/>
        <end position="355"/>
    </location>
</feature>
<dbReference type="EMBL" id="BAAARB010000001">
    <property type="protein sequence ID" value="GAA2365788.1"/>
    <property type="molecule type" value="Genomic_DNA"/>
</dbReference>
<gene>
    <name evidence="3" type="ORF">GCM10009855_01240</name>
</gene>
<evidence type="ECO:0000256" key="2">
    <source>
        <dbReference type="SAM" id="Phobius"/>
    </source>
</evidence>
<sequence length="479" mass="47668">MSAPSTSNLAARLRQVRLARRADQEPKLPATWDVIKVGLTVPTVAWLVSAVIVLITKVAAGAGFSSFGSATAAGWLAANQTALTVGGVTIGVLPLVPTLLIGYGTYRVVRRATVDATSFNELLRIAGTAVVGPLVATALALAVVADGSSSGPVGSPSPLVAFGMTIVVHGVAALAGVVPRVIGPFLDEFAVAASDRIGAEAGVAAFFALIAGGGVAVFAGFLAHLGAVSDLVSRGNTFDGYLGLSVLSILYLPNFVVNAAAVTAGASATLGGTTIDALSTHPGTLPPVPIAAVVPGSDLGAWGALLYAVPALAGVLIGWHTRSDDLVAHLRAIGVGAAVASLLMVVAVAFSGGTLGEMGEAGVSVPLAGVFTLTALGVTATATAGILWLNRRFGGRRAYGAPDLDLDELLDEPEPVDADADSNSGADADSDSNSDQDPDSGDGDGTEALDDVDPAVASGADHGPPAGDRPPGSVRELDN</sequence>
<evidence type="ECO:0000313" key="3">
    <source>
        <dbReference type="EMBL" id="GAA2365788.1"/>
    </source>
</evidence>
<organism evidence="3 4">
    <name type="scientific">Gordonia cholesterolivorans</name>
    <dbReference type="NCBI Taxonomy" id="559625"/>
    <lineage>
        <taxon>Bacteria</taxon>
        <taxon>Bacillati</taxon>
        <taxon>Actinomycetota</taxon>
        <taxon>Actinomycetes</taxon>
        <taxon>Mycobacteriales</taxon>
        <taxon>Gordoniaceae</taxon>
        <taxon>Gordonia</taxon>
    </lineage>
</organism>
<evidence type="ECO:0000256" key="1">
    <source>
        <dbReference type="SAM" id="MobiDB-lite"/>
    </source>
</evidence>
<feature type="transmembrane region" description="Helical" evidence="2">
    <location>
        <begin position="159"/>
        <end position="182"/>
    </location>
</feature>